<dbReference type="PANTHER" id="PTHR33129">
    <property type="entry name" value="PROTEIN KINASE DOMAIN-CONTAINING PROTEIN-RELATED"/>
    <property type="match status" value="1"/>
</dbReference>
<dbReference type="GO" id="GO:0043657">
    <property type="term" value="C:host cell"/>
    <property type="evidence" value="ECO:0007669"/>
    <property type="project" value="UniProtKB-SubCell"/>
</dbReference>
<dbReference type="InterPro" id="IPR052980">
    <property type="entry name" value="Crinkler_effector"/>
</dbReference>
<dbReference type="InterPro" id="IPR027417">
    <property type="entry name" value="P-loop_NTPase"/>
</dbReference>
<dbReference type="GeneID" id="36403665"/>
<dbReference type="EMBL" id="CCYD01000322">
    <property type="protein sequence ID" value="CEG38544.1"/>
    <property type="molecule type" value="Genomic_DNA"/>
</dbReference>
<comment type="subcellular location">
    <subcellularLocation>
        <location evidence="1">Host cell</location>
    </subcellularLocation>
    <subcellularLocation>
        <location evidence="2">Secreted</location>
    </subcellularLocation>
</comment>
<protein>
    <submittedName>
        <fullName evidence="5">CRN-like protein</fullName>
    </submittedName>
</protein>
<evidence type="ECO:0000313" key="5">
    <source>
        <dbReference type="EMBL" id="CEG38544.1"/>
    </source>
</evidence>
<dbReference type="PANTHER" id="PTHR33129:SF1">
    <property type="entry name" value="ATP-BINDING PROTEIN"/>
    <property type="match status" value="1"/>
</dbReference>
<sequence>MKLVCALVGVEGNAFSVKIDASELVDDLKDAIKAKKENDLKAIDADKLQLFLAKKGDGTWLDRDGAEVVTLDEHGHPEGFTHMDPLLWIKNPKNFGDNFEPNEGEIHVLVVVPSHDVGGKRVRVDEWFVDEAFSVQKKKRKLDEDETDQFTRYFKMAGFPPLAHPMEKYTKIVERDAYAVIFAELMRKVKLCFEAKSGANMVVTGNPGTGKSRFYLYCIFQLLLGHQEELEELSSFDLVLNFDHFYHKYDASTSEFLALNEEEVRTLSQQQRVLRLIEGRSSQLTGWKGVSILFASPGLDGMNDYAKVDSFTYILPVWSLEELQDYNSLLDDGFKLAEDVLISRYDKFGGIPRFIFTVTELENDEELTKAIATFSALDIISYAKNNHAVRDGNYSHRILEMVPGRVDFRAKFHLDFLSKYIAERIVAKVDEDSLQRVSEFAIAHANDDSGSTSVVRGKIYEMLCHRWFNLHKQGRVQLRSLCSKERVELIVPESMPMVRFSTLDEIREVPRCLTYYQPTSRTFGALDAFILDGKNTRCYGLQMTLNLDHGIKAAPLSSFLLWLNGIGVPTYQLYFGFVVPSNLAPHYRKQTIRTKTNEVHQRPGTLASVKQYVIALDVFVENI</sequence>
<dbReference type="Pfam" id="PF20147">
    <property type="entry name" value="Crinkler"/>
    <property type="match status" value="1"/>
</dbReference>
<dbReference type="InterPro" id="IPR045379">
    <property type="entry name" value="Crinkler_N"/>
</dbReference>
<dbReference type="GO" id="GO:0005576">
    <property type="term" value="C:extracellular region"/>
    <property type="evidence" value="ECO:0007669"/>
    <property type="project" value="UniProtKB-SubCell"/>
</dbReference>
<dbReference type="SUPFAM" id="SSF52540">
    <property type="entry name" value="P-loop containing nucleoside triphosphate hydrolases"/>
    <property type="match status" value="1"/>
</dbReference>
<dbReference type="AlphaFoldDB" id="A0A0P1ADQ2"/>
<feature type="domain" description="Crinkler effector protein N-terminal" evidence="4">
    <location>
        <begin position="1"/>
        <end position="111"/>
    </location>
</feature>
<keyword evidence="3" id="KW-0964">Secreted</keyword>
<evidence type="ECO:0000259" key="4">
    <source>
        <dbReference type="Pfam" id="PF20147"/>
    </source>
</evidence>
<dbReference type="Proteomes" id="UP000054928">
    <property type="component" value="Unassembled WGS sequence"/>
</dbReference>
<organism evidence="5 6">
    <name type="scientific">Plasmopara halstedii</name>
    <name type="common">Downy mildew of sunflower</name>
    <dbReference type="NCBI Taxonomy" id="4781"/>
    <lineage>
        <taxon>Eukaryota</taxon>
        <taxon>Sar</taxon>
        <taxon>Stramenopiles</taxon>
        <taxon>Oomycota</taxon>
        <taxon>Peronosporomycetes</taxon>
        <taxon>Peronosporales</taxon>
        <taxon>Peronosporaceae</taxon>
        <taxon>Plasmopara</taxon>
    </lineage>
</organism>
<keyword evidence="6" id="KW-1185">Reference proteome</keyword>
<dbReference type="STRING" id="4781.A0A0P1ADQ2"/>
<dbReference type="OMA" id="YSHRILE"/>
<name>A0A0P1ADQ2_PLAHL</name>
<proteinExistence type="predicted"/>
<dbReference type="OrthoDB" id="96105at2759"/>
<evidence type="ECO:0000313" key="6">
    <source>
        <dbReference type="Proteomes" id="UP000054928"/>
    </source>
</evidence>
<dbReference type="RefSeq" id="XP_024574913.1">
    <property type="nucleotide sequence ID" value="XM_024723991.1"/>
</dbReference>
<reference evidence="6" key="1">
    <citation type="submission" date="2014-09" db="EMBL/GenBank/DDBJ databases">
        <authorList>
            <person name="Sharma Rahul"/>
            <person name="Thines Marco"/>
        </authorList>
    </citation>
    <scope>NUCLEOTIDE SEQUENCE [LARGE SCALE GENOMIC DNA]</scope>
</reference>
<evidence type="ECO:0000256" key="3">
    <source>
        <dbReference type="ARBA" id="ARBA00022525"/>
    </source>
</evidence>
<evidence type="ECO:0000256" key="1">
    <source>
        <dbReference type="ARBA" id="ARBA00004340"/>
    </source>
</evidence>
<accession>A0A0P1ADQ2</accession>
<evidence type="ECO:0000256" key="2">
    <source>
        <dbReference type="ARBA" id="ARBA00004613"/>
    </source>
</evidence>